<evidence type="ECO:0000256" key="2">
    <source>
        <dbReference type="ARBA" id="ARBA00022801"/>
    </source>
</evidence>
<dbReference type="SUPFAM" id="SSF56784">
    <property type="entry name" value="HAD-like"/>
    <property type="match status" value="1"/>
</dbReference>
<dbReference type="RefSeq" id="WP_007405029.1">
    <property type="nucleotide sequence ID" value="NZ_BBJS01000030.1"/>
</dbReference>
<dbReference type="InterPro" id="IPR006328">
    <property type="entry name" value="2-HAD"/>
</dbReference>
<comment type="catalytic activity">
    <reaction evidence="3">
        <text>an (S)-2-haloacid + H2O = a (2R)-2-hydroxycarboxylate + a halide anion + H(+)</text>
        <dbReference type="Rhea" id="RHEA:11192"/>
        <dbReference type="ChEBI" id="CHEBI:15377"/>
        <dbReference type="ChEBI" id="CHEBI:15378"/>
        <dbReference type="ChEBI" id="CHEBI:16042"/>
        <dbReference type="ChEBI" id="CHEBI:58314"/>
        <dbReference type="ChEBI" id="CHEBI:137405"/>
        <dbReference type="EC" id="3.8.1.2"/>
    </reaction>
</comment>
<dbReference type="AlphaFoldDB" id="A0A0C9M2X1"/>
<organism evidence="4 5">
    <name type="scientific">Sphingomonas paucimobilis NBRC 13935</name>
    <dbReference type="NCBI Taxonomy" id="1219050"/>
    <lineage>
        <taxon>Bacteria</taxon>
        <taxon>Pseudomonadati</taxon>
        <taxon>Pseudomonadota</taxon>
        <taxon>Alphaproteobacteria</taxon>
        <taxon>Sphingomonadales</taxon>
        <taxon>Sphingomonadaceae</taxon>
        <taxon>Sphingomonas</taxon>
    </lineage>
</organism>
<dbReference type="SFLD" id="SFLDG01129">
    <property type="entry name" value="C1.5:_HAD__Beta-PGM__Phosphata"/>
    <property type="match status" value="1"/>
</dbReference>
<proteinExistence type="inferred from homology"/>
<protein>
    <recommendedName>
        <fullName evidence="3">(S)-2-haloacid dehalogenase</fullName>
        <ecNumber evidence="3">3.8.1.2</ecNumber>
    </recommendedName>
    <alternativeName>
        <fullName evidence="3">2-haloalkanoic acid dehalogenase</fullName>
    </alternativeName>
    <alternativeName>
        <fullName evidence="3">Halocarboxylic acid halidohydrolase</fullName>
    </alternativeName>
    <alternativeName>
        <fullName evidence="3">L-2-haloacid dehalogenase</fullName>
    </alternativeName>
</protein>
<comment type="caution">
    <text evidence="4">The sequence shown here is derived from an EMBL/GenBank/DDBJ whole genome shotgun (WGS) entry which is preliminary data.</text>
</comment>
<dbReference type="Pfam" id="PF00702">
    <property type="entry name" value="Hydrolase"/>
    <property type="match status" value="1"/>
</dbReference>
<sequence>MTKRPLIVFDVNETLLDIDTLEPLFARLFGAPGRMREWFAQLILYSQSLSLTGSYLPFGELGGGILHMLGRIHGVAIADSDVEELKGLLRDMPVHGDVAAGLRLLQEAGCSLVTLTNSPKSSGPDPLDKAGLSELFDRKFTVDTVRCFKPASATYALVQKEMEADPKTTWLVAAHVWDTIGAQSFGWKAALITRGVNAAIPLEGIPQPTLIARDISETAQAILKLI</sequence>
<keyword evidence="2 3" id="KW-0378">Hydrolase</keyword>
<dbReference type="GO" id="GO:0018784">
    <property type="term" value="F:(S)-2-haloacid dehalogenase activity"/>
    <property type="evidence" value="ECO:0007669"/>
    <property type="project" value="UniProtKB-UniRule"/>
</dbReference>
<dbReference type="CDD" id="cd02588">
    <property type="entry name" value="HAD_L2-DEX"/>
    <property type="match status" value="1"/>
</dbReference>
<dbReference type="PANTHER" id="PTHR43316">
    <property type="entry name" value="HYDROLASE, HALOACID DELAHOGENASE-RELATED"/>
    <property type="match status" value="1"/>
</dbReference>
<name>A0A0C9M2X1_SPHPI</name>
<dbReference type="SFLD" id="SFLDS00003">
    <property type="entry name" value="Haloacid_Dehalogenase"/>
    <property type="match status" value="1"/>
</dbReference>
<evidence type="ECO:0000256" key="1">
    <source>
        <dbReference type="ARBA" id="ARBA00008106"/>
    </source>
</evidence>
<dbReference type="PRINTS" id="PR00413">
    <property type="entry name" value="HADHALOGNASE"/>
</dbReference>
<evidence type="ECO:0000313" key="5">
    <source>
        <dbReference type="Proteomes" id="UP000032025"/>
    </source>
</evidence>
<dbReference type="InterPro" id="IPR006439">
    <property type="entry name" value="HAD-SF_hydro_IA"/>
</dbReference>
<keyword evidence="5" id="KW-1185">Reference proteome</keyword>
<comment type="similarity">
    <text evidence="1 3">Belongs to the HAD-like hydrolase superfamily. S-2-haloalkanoic acid dehalogenase family.</text>
</comment>
<reference evidence="4 5" key="1">
    <citation type="submission" date="2014-08" db="EMBL/GenBank/DDBJ databases">
        <title>Whole genome shotgun sequence of Sphingomonas paucimobilis NBRC 13935.</title>
        <authorList>
            <person name="Hosoyama A."/>
            <person name="Hashimoto M."/>
            <person name="Hosoyama Y."/>
            <person name="Noguchi M."/>
            <person name="Uohara A."/>
            <person name="Ohji S."/>
            <person name="Katano-Makiyama Y."/>
            <person name="Ichikawa N."/>
            <person name="Kimura A."/>
            <person name="Yamazoe A."/>
            <person name="Fujita N."/>
        </authorList>
    </citation>
    <scope>NUCLEOTIDE SEQUENCE [LARGE SCALE GENOMIC DNA]</scope>
    <source>
        <strain evidence="4 5">NBRC 13935</strain>
    </source>
</reference>
<dbReference type="GeneID" id="78528750"/>
<dbReference type="InterPro" id="IPR051540">
    <property type="entry name" value="S-2-haloacid_dehalogenase"/>
</dbReference>
<dbReference type="InterPro" id="IPR023214">
    <property type="entry name" value="HAD_sf"/>
</dbReference>
<evidence type="ECO:0000313" key="4">
    <source>
        <dbReference type="EMBL" id="GAN14085.1"/>
    </source>
</evidence>
<accession>A0A0C9M2X1</accession>
<dbReference type="Gene3D" id="1.10.150.240">
    <property type="entry name" value="Putative phosphatase, domain 2"/>
    <property type="match status" value="1"/>
</dbReference>
<dbReference type="EC" id="3.8.1.2" evidence="3"/>
<dbReference type="InterPro" id="IPR023198">
    <property type="entry name" value="PGP-like_dom2"/>
</dbReference>
<evidence type="ECO:0000256" key="3">
    <source>
        <dbReference type="RuleBase" id="RU368077"/>
    </source>
</evidence>
<dbReference type="Gene3D" id="3.40.50.1000">
    <property type="entry name" value="HAD superfamily/HAD-like"/>
    <property type="match status" value="1"/>
</dbReference>
<comment type="function">
    <text evidence="3">Catalyzes the hydrolytic dehalogenation of small (S)-2-haloalkanoic acids to yield the corresponding (R)-2-hydroxyalkanoic acids.</text>
</comment>
<dbReference type="NCBIfam" id="TIGR01428">
    <property type="entry name" value="HAD_type_II"/>
    <property type="match status" value="1"/>
</dbReference>
<dbReference type="NCBIfam" id="TIGR01493">
    <property type="entry name" value="HAD-SF-IA-v2"/>
    <property type="match status" value="1"/>
</dbReference>
<dbReference type="PANTHER" id="PTHR43316:SF3">
    <property type="entry name" value="HALOACID DEHALOGENASE, TYPE II (AFU_ORTHOLOGUE AFUA_2G07750)-RELATED"/>
    <property type="match status" value="1"/>
</dbReference>
<dbReference type="EMBL" id="BBJS01000030">
    <property type="protein sequence ID" value="GAN14085.1"/>
    <property type="molecule type" value="Genomic_DNA"/>
</dbReference>
<dbReference type="InterPro" id="IPR036412">
    <property type="entry name" value="HAD-like_sf"/>
</dbReference>
<dbReference type="Proteomes" id="UP000032025">
    <property type="component" value="Unassembled WGS sequence"/>
</dbReference>
<gene>
    <name evidence="4" type="ORF">SP6_30_02260</name>
</gene>